<sequence>MNFITHHKSNSSTHIPQSLQKVHSAINLRKLARRREYTGCRAQLKRHSTSRASAGTSEDRMSTDSQVLYMAPKSKSSQKGSRSSTHVNHLDVKSLGTTIDTRATEDEKADRLAWRVISQEISEWHYVCKSGRPYCWSDEARRKRTRKKLRFDNDFEQEFRSGDGSGEMLEERGSDSSDMILEDGKDLNTMAHMIAVQLLGSCFTLPNEFTQMHCKSVLPGGNSKKTVSDSQMISSLRLHSQYRYSPSFGHEARNPSPVQVWHGFYDGTPSPPAEASEVLPWESVNDDFNFGKGKNRRVPDNSEVSNSSFAIDDVDYVPRRNTIDRDVNAVTKAWYRRNSLRQAVSRSLTLPVLPEDGKVFGIGRGRSKNGRKRTEDMMASPDESLHSSTRASRGSIKQLRESGFRLQPVLRSEPRPVFVQPVKELVVKRWRTFRRKLSRVPHSPHHTGTPRERMSEASESGRSTMSDDGRLRRRRAQERGEIYSSFDSGPHNTSPASGYSPAEKERRLSRPYWEESEGGSCRSKLGKGTISGSEECTTHYNTPCSVFLTPDGIQRMTWLTSAEASPTQELSDSLAVEAAAALIVHNHVDHLQVHTDAATPSTPLQPPPTPIIYYTAGYPSTPGSVIGLPPTLSSSKVMAKGKVPNTAEFQLRTMQAPPAFQTSTMRIPKDRRRKSGLSEVCTPEEFSRRSSPNPDGSERNTFSTAGSALATPVEDSLPPTYLSNDPSHPIPKDPLGYNNTITTPPPISHRPRLHRMSTSGTQVFSPNPDGIEVDGLPVGPGHEMWSGSREKGERSYL</sequence>
<feature type="compositionally biased region" description="Polar residues" evidence="1">
    <location>
        <begin position="689"/>
        <end position="706"/>
    </location>
</feature>
<feature type="region of interest" description="Disordered" evidence="1">
    <location>
        <begin position="438"/>
        <end position="529"/>
    </location>
</feature>
<dbReference type="HOGENOM" id="CLU_352675_0_0_1"/>
<accession>S3DBC5</accession>
<feature type="compositionally biased region" description="Polar residues" evidence="1">
    <location>
        <begin position="485"/>
        <end position="497"/>
    </location>
</feature>
<gene>
    <name evidence="2" type="ORF">GLAREA_10103</name>
</gene>
<name>S3DBC5_GLAL2</name>
<reference evidence="2 3" key="1">
    <citation type="journal article" date="2013" name="BMC Genomics">
        <title>Genomics-driven discovery of the pneumocandin biosynthetic gene cluster in the fungus Glarea lozoyensis.</title>
        <authorList>
            <person name="Chen L."/>
            <person name="Yue Q."/>
            <person name="Zhang X."/>
            <person name="Xiang M."/>
            <person name="Wang C."/>
            <person name="Li S."/>
            <person name="Che Y."/>
            <person name="Ortiz-Lopez F.J."/>
            <person name="Bills G.F."/>
            <person name="Liu X."/>
            <person name="An Z."/>
        </authorList>
    </citation>
    <scope>NUCLEOTIDE SEQUENCE [LARGE SCALE GENOMIC DNA]</scope>
    <source>
        <strain evidence="3">ATCC 20868 / MF5171</strain>
    </source>
</reference>
<keyword evidence="3" id="KW-1185">Reference proteome</keyword>
<dbReference type="Proteomes" id="UP000016922">
    <property type="component" value="Unassembled WGS sequence"/>
</dbReference>
<organism evidence="2 3">
    <name type="scientific">Glarea lozoyensis (strain ATCC 20868 / MF5171)</name>
    <dbReference type="NCBI Taxonomy" id="1116229"/>
    <lineage>
        <taxon>Eukaryota</taxon>
        <taxon>Fungi</taxon>
        <taxon>Dikarya</taxon>
        <taxon>Ascomycota</taxon>
        <taxon>Pezizomycotina</taxon>
        <taxon>Leotiomycetes</taxon>
        <taxon>Helotiales</taxon>
        <taxon>Helotiaceae</taxon>
        <taxon>Glarea</taxon>
    </lineage>
</organism>
<feature type="region of interest" description="Disordered" evidence="1">
    <location>
        <begin position="41"/>
        <end position="65"/>
    </location>
</feature>
<protein>
    <submittedName>
        <fullName evidence="2">Uncharacterized protein</fullName>
    </submittedName>
</protein>
<dbReference type="KEGG" id="glz:GLAREA_10103"/>
<evidence type="ECO:0000256" key="1">
    <source>
        <dbReference type="SAM" id="MobiDB-lite"/>
    </source>
</evidence>
<dbReference type="GeneID" id="19469150"/>
<feature type="region of interest" description="Disordered" evidence="1">
    <location>
        <begin position="659"/>
        <end position="797"/>
    </location>
</feature>
<evidence type="ECO:0000313" key="3">
    <source>
        <dbReference type="Proteomes" id="UP000016922"/>
    </source>
</evidence>
<dbReference type="OrthoDB" id="3946545at2759"/>
<dbReference type="RefSeq" id="XP_008078344.1">
    <property type="nucleotide sequence ID" value="XM_008080153.1"/>
</dbReference>
<dbReference type="OMA" id="EISEWHY"/>
<dbReference type="eggNOG" id="ENOG502RSA9">
    <property type="taxonomic scope" value="Eukaryota"/>
</dbReference>
<feature type="compositionally biased region" description="Polar residues" evidence="1">
    <location>
        <begin position="756"/>
        <end position="765"/>
    </location>
</feature>
<evidence type="ECO:0000313" key="2">
    <source>
        <dbReference type="EMBL" id="EPE34409.1"/>
    </source>
</evidence>
<proteinExistence type="predicted"/>
<dbReference type="AlphaFoldDB" id="S3DBC5"/>
<feature type="compositionally biased region" description="Basic and acidic residues" evidence="1">
    <location>
        <begin position="788"/>
        <end position="797"/>
    </location>
</feature>
<feature type="region of interest" description="Disordered" evidence="1">
    <location>
        <begin position="361"/>
        <end position="394"/>
    </location>
</feature>
<dbReference type="EMBL" id="KE145356">
    <property type="protein sequence ID" value="EPE34409.1"/>
    <property type="molecule type" value="Genomic_DNA"/>
</dbReference>